<dbReference type="Proteomes" id="UP000287022">
    <property type="component" value="Unassembled WGS sequence"/>
</dbReference>
<gene>
    <name evidence="1" type="ORF">CWI80_03775</name>
</gene>
<proteinExistence type="predicted"/>
<accession>A0A432Z986</accession>
<keyword evidence="2" id="KW-1185">Reference proteome</keyword>
<dbReference type="SUPFAM" id="SSF53187">
    <property type="entry name" value="Zn-dependent exopeptidases"/>
    <property type="match status" value="1"/>
</dbReference>
<dbReference type="AlphaFoldDB" id="A0A432Z986"/>
<comment type="caution">
    <text evidence="1">The sequence shown here is derived from an EMBL/GenBank/DDBJ whole genome shotgun (WGS) entry which is preliminary data.</text>
</comment>
<dbReference type="InterPro" id="IPR007709">
    <property type="entry name" value="N-FG_amidohydro"/>
</dbReference>
<dbReference type="Pfam" id="PF05013">
    <property type="entry name" value="FGase"/>
    <property type="match status" value="1"/>
</dbReference>
<keyword evidence="1" id="KW-0378">Hydrolase</keyword>
<evidence type="ECO:0000313" key="2">
    <source>
        <dbReference type="Proteomes" id="UP000287022"/>
    </source>
</evidence>
<dbReference type="STRING" id="1122124.GCA_000423165_00643"/>
<dbReference type="Gene3D" id="3.40.630.40">
    <property type="entry name" value="Zn-dependent exopeptidases"/>
    <property type="match status" value="1"/>
</dbReference>
<protein>
    <submittedName>
        <fullName evidence="1">N-formylglutamate amidohydrolase</fullName>
    </submittedName>
</protein>
<reference evidence="2" key="1">
    <citation type="journal article" date="2018" name="Front. Microbiol.">
        <title>Genome-Based Analysis Reveals the Taxonomy and Diversity of the Family Idiomarinaceae.</title>
        <authorList>
            <person name="Liu Y."/>
            <person name="Lai Q."/>
            <person name="Shao Z."/>
        </authorList>
    </citation>
    <scope>NUCLEOTIDE SEQUENCE [LARGE SCALE GENOMIC DNA]</scope>
    <source>
        <strain evidence="2">c121</strain>
    </source>
</reference>
<name>A0A432Z986_9GAMM</name>
<dbReference type="EMBL" id="PIQE01000001">
    <property type="protein sequence ID" value="RUO74468.1"/>
    <property type="molecule type" value="Genomic_DNA"/>
</dbReference>
<evidence type="ECO:0000313" key="1">
    <source>
        <dbReference type="EMBL" id="RUO74468.1"/>
    </source>
</evidence>
<sequence length="285" mass="32289">MRVLTEKAYTLWLPSVGQSQPLLFDSPHSSHTFPLHSQLNASQAQLKTGWDAFVEELWHPAVQHGASLLAANFSRMYIDPNRSPTDIDAELLAEPWPEEVVATPYSARGMGLIRRFALPNVPMYNGKLTVHDVQHRLDDYYWPYHRQLVRRLMHLHRQFGQVWHIDCHSMKSKGNAMNIDAGKPRPDVVVSDGNGTTAAAGFTEHVATTFRELGFSVGINDPYQGGHIVRRYGAPDKGFHSIQIELNRGLYMHEARFTKSDNFDTLQGQLTKVTEAILEYIQSNN</sequence>
<dbReference type="GO" id="GO:0016787">
    <property type="term" value="F:hydrolase activity"/>
    <property type="evidence" value="ECO:0007669"/>
    <property type="project" value="UniProtKB-KW"/>
</dbReference>
<organism evidence="1 2">
    <name type="scientific">Pseudidiomarina sediminum</name>
    <dbReference type="NCBI Taxonomy" id="431675"/>
    <lineage>
        <taxon>Bacteria</taxon>
        <taxon>Pseudomonadati</taxon>
        <taxon>Pseudomonadota</taxon>
        <taxon>Gammaproteobacteria</taxon>
        <taxon>Alteromonadales</taxon>
        <taxon>Idiomarinaceae</taxon>
        <taxon>Pseudidiomarina</taxon>
    </lineage>
</organism>